<evidence type="ECO:0000259" key="1">
    <source>
        <dbReference type="Pfam" id="PF04015"/>
    </source>
</evidence>
<dbReference type="EMBL" id="UOEY01000124">
    <property type="protein sequence ID" value="VAW41486.1"/>
    <property type="molecule type" value="Genomic_DNA"/>
</dbReference>
<dbReference type="Pfam" id="PF04015">
    <property type="entry name" value="DUF362"/>
    <property type="match status" value="1"/>
</dbReference>
<feature type="domain" description="DUF362" evidence="1">
    <location>
        <begin position="43"/>
        <end position="236"/>
    </location>
</feature>
<reference evidence="2" key="1">
    <citation type="submission" date="2018-06" db="EMBL/GenBank/DDBJ databases">
        <authorList>
            <person name="Zhirakovskaya E."/>
        </authorList>
    </citation>
    <scope>NUCLEOTIDE SEQUENCE</scope>
</reference>
<protein>
    <recommendedName>
        <fullName evidence="1">DUF362 domain-containing protein</fullName>
    </recommendedName>
</protein>
<dbReference type="InterPro" id="IPR007160">
    <property type="entry name" value="DUF362"/>
</dbReference>
<dbReference type="AlphaFoldDB" id="A0A3B0WA81"/>
<organism evidence="2">
    <name type="scientific">hydrothermal vent metagenome</name>
    <dbReference type="NCBI Taxonomy" id="652676"/>
    <lineage>
        <taxon>unclassified sequences</taxon>
        <taxon>metagenomes</taxon>
        <taxon>ecological metagenomes</taxon>
    </lineage>
</organism>
<name>A0A3B0WA81_9ZZZZ</name>
<evidence type="ECO:0000313" key="2">
    <source>
        <dbReference type="EMBL" id="VAW41486.1"/>
    </source>
</evidence>
<proteinExistence type="predicted"/>
<accession>A0A3B0WA81</accession>
<sequence length="310" mass="32982">MNLSSKRVALRHCPDYGPAELAAGLDQLVDTCLAGIGFSSMHVLLKPNLISSRQGPLACTEAAFILAAARCFLDRGARVSLGDSPAFGTATGVLKKLGLLGQLRKLSVRVTDFKKVRKLVLPSGVSAGLAADALDCDLLVNLPRVKAHTQLRVTMAVKNCFGCLAGMRKAWWHMEHGGAPGLFESLLVELLTVLPDGITLVDGVTAMHETGPLNGKPCQLGVLAGSTNPVAVDRALLAIIGLEPEASPLWQACDHAGLAGTRLAELDFPLLAPGDFPATNFQVPIELTPIRFNPFRFIRSSIRRMLHGLS</sequence>
<gene>
    <name evidence="2" type="ORF">MNBD_DELTA04-989</name>
</gene>